<protein>
    <submittedName>
        <fullName evidence="1">33993_t:CDS:1</fullName>
    </submittedName>
</protein>
<dbReference type="Proteomes" id="UP000789920">
    <property type="component" value="Unassembled WGS sequence"/>
</dbReference>
<sequence>KESKKVCDITFNDWVETIKKVWDRHNQEDQNRISNVDLESIIEARIKRKPDISLYDDFAILVSN</sequence>
<feature type="non-terminal residue" evidence="1">
    <location>
        <position position="1"/>
    </location>
</feature>
<evidence type="ECO:0000313" key="2">
    <source>
        <dbReference type="Proteomes" id="UP000789920"/>
    </source>
</evidence>
<feature type="non-terminal residue" evidence="1">
    <location>
        <position position="64"/>
    </location>
</feature>
<name>A0ACA9SX25_9GLOM</name>
<accession>A0ACA9SX25</accession>
<evidence type="ECO:0000313" key="1">
    <source>
        <dbReference type="EMBL" id="CAG8851308.1"/>
    </source>
</evidence>
<dbReference type="EMBL" id="CAJVQC010175419">
    <property type="protein sequence ID" value="CAG8851308.1"/>
    <property type="molecule type" value="Genomic_DNA"/>
</dbReference>
<organism evidence="1 2">
    <name type="scientific">Racocetra persica</name>
    <dbReference type="NCBI Taxonomy" id="160502"/>
    <lineage>
        <taxon>Eukaryota</taxon>
        <taxon>Fungi</taxon>
        <taxon>Fungi incertae sedis</taxon>
        <taxon>Mucoromycota</taxon>
        <taxon>Glomeromycotina</taxon>
        <taxon>Glomeromycetes</taxon>
        <taxon>Diversisporales</taxon>
        <taxon>Gigasporaceae</taxon>
        <taxon>Racocetra</taxon>
    </lineage>
</organism>
<reference evidence="1" key="1">
    <citation type="submission" date="2021-06" db="EMBL/GenBank/DDBJ databases">
        <authorList>
            <person name="Kallberg Y."/>
            <person name="Tangrot J."/>
            <person name="Rosling A."/>
        </authorList>
    </citation>
    <scope>NUCLEOTIDE SEQUENCE</scope>
    <source>
        <strain evidence="1">MA461A</strain>
    </source>
</reference>
<proteinExistence type="predicted"/>
<gene>
    <name evidence="1" type="ORF">RPERSI_LOCUS36506</name>
</gene>
<keyword evidence="2" id="KW-1185">Reference proteome</keyword>
<comment type="caution">
    <text evidence="1">The sequence shown here is derived from an EMBL/GenBank/DDBJ whole genome shotgun (WGS) entry which is preliminary data.</text>
</comment>